<feature type="domain" description="C2" evidence="17">
    <location>
        <begin position="76"/>
        <end position="197"/>
    </location>
</feature>
<comment type="domain">
    <text evidence="15">The N-terminal C2 domain associates with lipid membranes upon calcium binding.</text>
</comment>
<feature type="region of interest" description="Disordered" evidence="16">
    <location>
        <begin position="42"/>
        <end position="71"/>
    </location>
</feature>
<dbReference type="Gene3D" id="3.40.1090.10">
    <property type="entry name" value="Cytosolic phospholipase A2 catalytic domain"/>
    <property type="match status" value="2"/>
</dbReference>
<evidence type="ECO:0000256" key="5">
    <source>
        <dbReference type="ARBA" id="ARBA00022723"/>
    </source>
</evidence>
<evidence type="ECO:0000256" key="14">
    <source>
        <dbReference type="PROSITE-ProRule" id="PRU00555"/>
    </source>
</evidence>
<dbReference type="EC" id="3.1.1.4" evidence="3 15"/>
<evidence type="ECO:0000256" key="10">
    <source>
        <dbReference type="ARBA" id="ARBA00023136"/>
    </source>
</evidence>
<dbReference type="GO" id="GO:0047498">
    <property type="term" value="F:calcium-dependent phospholipase A2 activity"/>
    <property type="evidence" value="ECO:0007669"/>
    <property type="project" value="TreeGrafter"/>
</dbReference>
<dbReference type="FunFam" id="2.60.40.150:FF:000030">
    <property type="entry name" value="Phospholipase A2"/>
    <property type="match status" value="1"/>
</dbReference>
<dbReference type="SUPFAM" id="SSF49562">
    <property type="entry name" value="C2 domain (Calcium/lipid-binding domain, CaLB)"/>
    <property type="match status" value="1"/>
</dbReference>
<dbReference type="InterPro" id="IPR040723">
    <property type="entry name" value="cPLA2_C2"/>
</dbReference>
<comment type="catalytic activity">
    <reaction evidence="13">
        <text>1-hexadecanoyl-sn-glycero-3-phosphocholine + H2O = sn-glycerol 3-phosphocholine + hexadecanoate + H(+)</text>
        <dbReference type="Rhea" id="RHEA:40435"/>
        <dbReference type="ChEBI" id="CHEBI:7896"/>
        <dbReference type="ChEBI" id="CHEBI:15377"/>
        <dbReference type="ChEBI" id="CHEBI:15378"/>
        <dbReference type="ChEBI" id="CHEBI:16870"/>
        <dbReference type="ChEBI" id="CHEBI:72998"/>
    </reaction>
    <physiologicalReaction direction="left-to-right" evidence="13">
        <dbReference type="Rhea" id="RHEA:40436"/>
    </physiologicalReaction>
</comment>
<name>A0A8J6KYI4_MICOH</name>
<evidence type="ECO:0000256" key="3">
    <source>
        <dbReference type="ARBA" id="ARBA00013278"/>
    </source>
</evidence>
<evidence type="ECO:0000256" key="12">
    <source>
        <dbReference type="ARBA" id="ARBA00048373"/>
    </source>
</evidence>
<dbReference type="Pfam" id="PF01735">
    <property type="entry name" value="PLA2_B"/>
    <property type="match status" value="1"/>
</dbReference>
<evidence type="ECO:0000256" key="4">
    <source>
        <dbReference type="ARBA" id="ARBA00022490"/>
    </source>
</evidence>
<feature type="domain" description="PLA2c" evidence="18">
    <location>
        <begin position="332"/>
        <end position="1139"/>
    </location>
</feature>
<dbReference type="SMART" id="SM00022">
    <property type="entry name" value="PLAc"/>
    <property type="match status" value="1"/>
</dbReference>
<dbReference type="GO" id="GO:0005829">
    <property type="term" value="C:cytosol"/>
    <property type="evidence" value="ECO:0007669"/>
    <property type="project" value="UniProtKB-SubCell"/>
</dbReference>
<evidence type="ECO:0000256" key="11">
    <source>
        <dbReference type="ARBA" id="ARBA00023422"/>
    </source>
</evidence>
<dbReference type="GO" id="GO:0005544">
    <property type="term" value="F:calcium-dependent phospholipid binding"/>
    <property type="evidence" value="ECO:0007669"/>
    <property type="project" value="TreeGrafter"/>
</dbReference>
<comment type="subcellular location">
    <subcellularLocation>
        <location evidence="2">Cytoplasm</location>
        <location evidence="2">Cytosol</location>
    </subcellularLocation>
    <subcellularLocation>
        <location evidence="1">Membrane</location>
        <topology evidence="1">Peripheral membrane protein</topology>
    </subcellularLocation>
</comment>
<dbReference type="AlphaFoldDB" id="A0A8J6KYI4"/>
<evidence type="ECO:0000259" key="18">
    <source>
        <dbReference type="PROSITE" id="PS51210"/>
    </source>
</evidence>
<evidence type="ECO:0000256" key="13">
    <source>
        <dbReference type="ARBA" id="ARBA00048656"/>
    </source>
</evidence>
<evidence type="ECO:0000256" key="1">
    <source>
        <dbReference type="ARBA" id="ARBA00004170"/>
    </source>
</evidence>
<dbReference type="EMBL" id="JAATJU010021135">
    <property type="protein sequence ID" value="KAH0514598.1"/>
    <property type="molecule type" value="Genomic_DNA"/>
</dbReference>
<dbReference type="CDD" id="cd04036">
    <property type="entry name" value="C2_cPLA2"/>
    <property type="match status" value="1"/>
</dbReference>
<keyword evidence="10" id="KW-0472">Membrane</keyword>
<evidence type="ECO:0000256" key="6">
    <source>
        <dbReference type="ARBA" id="ARBA00022801"/>
    </source>
</evidence>
<dbReference type="GO" id="GO:0016020">
    <property type="term" value="C:membrane"/>
    <property type="evidence" value="ECO:0007669"/>
    <property type="project" value="UniProtKB-SubCell"/>
</dbReference>
<dbReference type="InterPro" id="IPR002642">
    <property type="entry name" value="LysoPLipase_cat_dom"/>
</dbReference>
<evidence type="ECO:0000313" key="19">
    <source>
        <dbReference type="EMBL" id="KAH0514598.1"/>
    </source>
</evidence>
<evidence type="ECO:0000256" key="7">
    <source>
        <dbReference type="ARBA" id="ARBA00022837"/>
    </source>
</evidence>
<evidence type="ECO:0000256" key="15">
    <source>
        <dbReference type="RuleBase" id="RU362102"/>
    </source>
</evidence>
<dbReference type="PROSITE" id="PS50004">
    <property type="entry name" value="C2"/>
    <property type="match status" value="1"/>
</dbReference>
<dbReference type="Pfam" id="PF18695">
    <property type="entry name" value="cPLA2_C2"/>
    <property type="match status" value="1"/>
</dbReference>
<dbReference type="InterPro" id="IPR035892">
    <property type="entry name" value="C2_domain_sf"/>
</dbReference>
<gene>
    <name evidence="19" type="ORF">LTLLF_134455</name>
</gene>
<dbReference type="Gene3D" id="2.60.40.150">
    <property type="entry name" value="C2 domain"/>
    <property type="match status" value="1"/>
</dbReference>
<keyword evidence="5 15" id="KW-0479">Metal-binding</keyword>
<dbReference type="PANTHER" id="PTHR10728:SF24">
    <property type="entry name" value="CYTOSOLIC PHOSPHOLIPASE A2 EPSILON"/>
    <property type="match status" value="1"/>
</dbReference>
<accession>A0A8J6KYI4</accession>
<evidence type="ECO:0000256" key="2">
    <source>
        <dbReference type="ARBA" id="ARBA00004514"/>
    </source>
</evidence>
<keyword evidence="9 14" id="KW-0443">Lipid metabolism</keyword>
<reference evidence="19" key="1">
    <citation type="submission" date="2020-03" db="EMBL/GenBank/DDBJ databases">
        <title>Studies in the Genomics of Life Span.</title>
        <authorList>
            <person name="Glass D."/>
        </authorList>
    </citation>
    <scope>NUCLEOTIDE SEQUENCE</scope>
    <source>
        <strain evidence="19">LTLLF</strain>
        <tissue evidence="19">Muscle</tissue>
    </source>
</reference>
<keyword evidence="7 15" id="KW-0106">Calcium</keyword>
<proteinExistence type="predicted"/>
<comment type="caution">
    <text evidence="19">The sequence shown here is derived from an EMBL/GenBank/DDBJ whole genome shotgun (WGS) entry which is preliminary data.</text>
</comment>
<evidence type="ECO:0000256" key="16">
    <source>
        <dbReference type="SAM" id="MobiDB-lite"/>
    </source>
</evidence>
<dbReference type="GO" id="GO:0046475">
    <property type="term" value="P:glycerophospholipid catabolic process"/>
    <property type="evidence" value="ECO:0007669"/>
    <property type="project" value="TreeGrafter"/>
</dbReference>
<dbReference type="PROSITE" id="PS51210">
    <property type="entry name" value="PLA2C"/>
    <property type="match status" value="1"/>
</dbReference>
<dbReference type="SUPFAM" id="SSF141571">
    <property type="entry name" value="Pentapeptide repeat-like"/>
    <property type="match status" value="1"/>
</dbReference>
<protein>
    <recommendedName>
        <fullName evidence="3 15">Phospholipase A2</fullName>
        <ecNumber evidence="3 15">3.1.1.4</ecNumber>
    </recommendedName>
</protein>
<keyword evidence="6 14" id="KW-0378">Hydrolase</keyword>
<keyword evidence="8 14" id="KW-0442">Lipid degradation</keyword>
<dbReference type="Gene3D" id="2.160.20.80">
    <property type="entry name" value="E3 ubiquitin-protein ligase SopA"/>
    <property type="match status" value="2"/>
</dbReference>
<dbReference type="Proteomes" id="UP000710432">
    <property type="component" value="Unassembled WGS sequence"/>
</dbReference>
<dbReference type="InterPro" id="IPR016035">
    <property type="entry name" value="Acyl_Trfase/lysoPLipase"/>
</dbReference>
<evidence type="ECO:0000259" key="17">
    <source>
        <dbReference type="PROSITE" id="PS50004"/>
    </source>
</evidence>
<organism evidence="19 20">
    <name type="scientific">Microtus ochrogaster</name>
    <name type="common">Prairie vole</name>
    <dbReference type="NCBI Taxonomy" id="79684"/>
    <lineage>
        <taxon>Eukaryota</taxon>
        <taxon>Metazoa</taxon>
        <taxon>Chordata</taxon>
        <taxon>Craniata</taxon>
        <taxon>Vertebrata</taxon>
        <taxon>Euteleostomi</taxon>
        <taxon>Mammalia</taxon>
        <taxon>Eutheria</taxon>
        <taxon>Euarchontoglires</taxon>
        <taxon>Glires</taxon>
        <taxon>Rodentia</taxon>
        <taxon>Myomorpha</taxon>
        <taxon>Muroidea</taxon>
        <taxon>Cricetidae</taxon>
        <taxon>Arvicolinae</taxon>
        <taxon>Microtus</taxon>
    </lineage>
</organism>
<dbReference type="PANTHER" id="PTHR10728">
    <property type="entry name" value="CYTOSOLIC PHOSPHOLIPASE A2"/>
    <property type="match status" value="1"/>
</dbReference>
<dbReference type="SUPFAM" id="SSF52151">
    <property type="entry name" value="FabD/lysophospholipase-like"/>
    <property type="match status" value="3"/>
</dbReference>
<dbReference type="Pfam" id="PF00168">
    <property type="entry name" value="C2"/>
    <property type="match status" value="1"/>
</dbReference>
<evidence type="ECO:0000313" key="20">
    <source>
        <dbReference type="Proteomes" id="UP000710432"/>
    </source>
</evidence>
<evidence type="ECO:0000256" key="9">
    <source>
        <dbReference type="ARBA" id="ARBA00023098"/>
    </source>
</evidence>
<sequence>MPHKDTLLLRISFSSAPSSPCSNDADMAGKIQAPEGHHDIETNMFVPQSPQGEEDSGPGRNGSGFEDTQGLETAMCPPLLPMAPCGSQEGPSPCHLLTVRVIGMKNVRQADILSQTDCFVTLWLPTASQEKVRTRTISNCPHPEWDESFTFQIQTQVKNVLELSVCDEDTLTPNDHLLTVLYDLSKLCLRNKTHVKFPLNPEGMEELEVEFLLAENLSSPEMLITNGVIVVNVLLGSDKDLLVMVTDSFENTQCIQPFQEPCCSNPACFHYPKYFQPQLRAEAPESRWNCGICCCGTRRNGSVCQPLDCLSDGQPVTLPVGENYELHMKSMPCPDTLDVRLGFSLCQEEVEFLQKRKVVVTKALSQVLQLEEDLHEDEVPVIAIMATGGGTRSMVALYGHLLALQKLNLLDCSTYITGLSGATWTMATLYSDAEWSSKNLEPAVFEARRHVVKDKMPALFPDNLCKWQEELRQHSQQGYKTSFTDFWGKLVEYSLGDKKNDCKLSEQRAALCQGQNPLPIYLTINVKDDVSNQDFREWFEFSPYEAGMQKYGAYVPTELFGSEFFMGRLMKRMPELEMCYMLGVHCDIHCKIHIHMPTVTSAVMCTVTLTDTHCDVRPAALISTHCDITHCDITHCDVIHCDTIHCDIIYCDTIHCDITHCDITQCDIIHCDIIHCDTTHSDIAHCDIHCDIIHCDTIHCDITHCDIIHCDTIHCDITHCDIIYCDTIHCDITNCDVHCDIIHCDITHCDIIHCDITNYDVHCDIINCDIIHCDIHSFIFSLNLLDAWNLSHTSEEFFYRWTREKLHDIEDDPLLPEIPKCDANPLETTVVIPASWLSNTFREILTHRPLVSEFHNFLYGLQLHTDYLQHKQFSVWKDTVLDTFPNQLTQFTKHLNLLDTAFFVNSSYAPLLRPERKVDLIIHLSYCAGSQTKASKAGRAPAPAAPEPSQSQRLYHGDLHRCEMGEDAWLAHSEAASEELPSCSTIQGQGTKPRWQPAGSHVLGLGPLKQTCEYCTAQNIPFPSYCIQEDDKSLKECYLMENPQEPDAPIVAYFPLINDTFQKYKAPGVERSPEELELGQLNIYGAKSPYATKELTYTEAAFDKLVKLSEYNILNNKDALIQAVRLAVEKKRMKSQCPS</sequence>
<dbReference type="GO" id="GO:0005509">
    <property type="term" value="F:calcium ion binding"/>
    <property type="evidence" value="ECO:0007669"/>
    <property type="project" value="InterPro"/>
</dbReference>
<dbReference type="InterPro" id="IPR041847">
    <property type="entry name" value="C2_cPLA2"/>
</dbReference>
<evidence type="ECO:0000256" key="8">
    <source>
        <dbReference type="ARBA" id="ARBA00022963"/>
    </source>
</evidence>
<dbReference type="InterPro" id="IPR000008">
    <property type="entry name" value="C2_dom"/>
</dbReference>
<comment type="catalytic activity">
    <reaction evidence="11">
        <text>a 1,2-diacyl-sn-glycero-3-phosphocholine + H2O = a 1-acyl-sn-glycero-3-phosphocholine + a fatty acid + H(+)</text>
        <dbReference type="Rhea" id="RHEA:15801"/>
        <dbReference type="ChEBI" id="CHEBI:15377"/>
        <dbReference type="ChEBI" id="CHEBI:15378"/>
        <dbReference type="ChEBI" id="CHEBI:28868"/>
        <dbReference type="ChEBI" id="CHEBI:57643"/>
        <dbReference type="ChEBI" id="CHEBI:58168"/>
        <dbReference type="EC" id="3.1.1.4"/>
    </reaction>
    <physiologicalReaction direction="left-to-right" evidence="11">
        <dbReference type="Rhea" id="RHEA:15802"/>
    </physiologicalReaction>
</comment>
<dbReference type="SMART" id="SM00239">
    <property type="entry name" value="C2"/>
    <property type="match status" value="1"/>
</dbReference>
<comment type="catalytic activity">
    <reaction evidence="12">
        <text>1-hexadecanoyl-2-(5Z,8Z,11Z,14Z-eicosatetraenoyl)-sn-glycero-3-phosphocholine + H2O = 1-hexadecanoyl-sn-glycero-3-phosphocholine + (5Z,8Z,11Z,14Z)-eicosatetraenoate + H(+)</text>
        <dbReference type="Rhea" id="RHEA:40427"/>
        <dbReference type="ChEBI" id="CHEBI:15377"/>
        <dbReference type="ChEBI" id="CHEBI:15378"/>
        <dbReference type="ChEBI" id="CHEBI:32395"/>
        <dbReference type="ChEBI" id="CHEBI:72998"/>
        <dbReference type="ChEBI" id="CHEBI:73003"/>
    </reaction>
    <physiologicalReaction direction="left-to-right" evidence="12">
        <dbReference type="Rhea" id="RHEA:40428"/>
    </physiologicalReaction>
</comment>
<keyword evidence="4 15" id="KW-0963">Cytoplasm</keyword>